<dbReference type="Proteomes" id="UP001163828">
    <property type="component" value="Unassembled WGS sequence"/>
</dbReference>
<comment type="caution">
    <text evidence="3">The sequence shown here is derived from an EMBL/GenBank/DDBJ whole genome shotgun (WGS) entry which is preliminary data.</text>
</comment>
<organism evidence="3 4">
    <name type="scientific">Lentinula boryana</name>
    <dbReference type="NCBI Taxonomy" id="40481"/>
    <lineage>
        <taxon>Eukaryota</taxon>
        <taxon>Fungi</taxon>
        <taxon>Dikarya</taxon>
        <taxon>Basidiomycota</taxon>
        <taxon>Agaricomycotina</taxon>
        <taxon>Agaricomycetes</taxon>
        <taxon>Agaricomycetidae</taxon>
        <taxon>Agaricales</taxon>
        <taxon>Marasmiineae</taxon>
        <taxon>Omphalotaceae</taxon>
        <taxon>Lentinula</taxon>
    </lineage>
</organism>
<keyword evidence="2" id="KW-1133">Transmembrane helix</keyword>
<keyword evidence="2" id="KW-0472">Membrane</keyword>
<protein>
    <submittedName>
        <fullName evidence="3">Uncharacterized protein</fullName>
    </submittedName>
</protein>
<feature type="compositionally biased region" description="Basic and acidic residues" evidence="1">
    <location>
        <begin position="181"/>
        <end position="194"/>
    </location>
</feature>
<feature type="transmembrane region" description="Helical" evidence="2">
    <location>
        <begin position="19"/>
        <end position="40"/>
    </location>
</feature>
<proteinExistence type="predicted"/>
<accession>A0ABQ8QJN6</accession>
<dbReference type="EMBL" id="MU790553">
    <property type="protein sequence ID" value="KAJ3998726.1"/>
    <property type="molecule type" value="Genomic_DNA"/>
</dbReference>
<gene>
    <name evidence="3" type="ORF">F5050DRAFT_1742809</name>
</gene>
<name>A0ABQ8QJN6_9AGAR</name>
<keyword evidence="4" id="KW-1185">Reference proteome</keyword>
<evidence type="ECO:0000313" key="4">
    <source>
        <dbReference type="Proteomes" id="UP001163828"/>
    </source>
</evidence>
<sequence length="239" mass="26390">MFIVVCVTNFTNIHDRGDYCVRCGCAVALVLVFGFALGAFTNLRTRSTLRGFRGIAAGFTSICYGVDDSSYLSRVETRVANFANIHDRGDYCVWCGCTVTLVLVFGFALGAFTGLRARSSLRSFRGITTGFASICYGVNNSAYLSCIKAQRYRFVHIQRSVAFASSERMWSCICRAQRESKSNDGEKGKSDRSGKHDRKVRSSLINHDEIPVVVESNVLSSYFTAPFDQISVSNPLHSS</sequence>
<feature type="region of interest" description="Disordered" evidence="1">
    <location>
        <begin position="181"/>
        <end position="203"/>
    </location>
</feature>
<evidence type="ECO:0000313" key="3">
    <source>
        <dbReference type="EMBL" id="KAJ3998726.1"/>
    </source>
</evidence>
<keyword evidence="2" id="KW-0812">Transmembrane</keyword>
<evidence type="ECO:0000256" key="2">
    <source>
        <dbReference type="SAM" id="Phobius"/>
    </source>
</evidence>
<reference evidence="3" key="1">
    <citation type="submission" date="2022-08" db="EMBL/GenBank/DDBJ databases">
        <authorList>
            <consortium name="DOE Joint Genome Institute"/>
            <person name="Min B."/>
            <person name="Riley R."/>
            <person name="Sierra-Patev S."/>
            <person name="Naranjo-Ortiz M."/>
            <person name="Looney B."/>
            <person name="Konkel Z."/>
            <person name="Slot J.C."/>
            <person name="Sakamoto Y."/>
            <person name="Steenwyk J.L."/>
            <person name="Rokas A."/>
            <person name="Carro J."/>
            <person name="Camarero S."/>
            <person name="Ferreira P."/>
            <person name="Molpeceres G."/>
            <person name="Ruiz-Duenas F.J."/>
            <person name="Serrano A."/>
            <person name="Henrissat B."/>
            <person name="Drula E."/>
            <person name="Hughes K.W."/>
            <person name="Mata J.L."/>
            <person name="Ishikawa N.K."/>
            <person name="Vargas-Isla R."/>
            <person name="Ushijima S."/>
            <person name="Smith C.A."/>
            <person name="Ahrendt S."/>
            <person name="Andreopoulos W."/>
            <person name="He G."/>
            <person name="Labutti K."/>
            <person name="Lipzen A."/>
            <person name="Ng V."/>
            <person name="Sandor L."/>
            <person name="Barry K."/>
            <person name="Martinez A.T."/>
            <person name="Xiao Y."/>
            <person name="Gibbons J.G."/>
            <person name="Terashima K."/>
            <person name="Hibbett D.S."/>
            <person name="Grigoriev I.V."/>
        </authorList>
    </citation>
    <scope>NUCLEOTIDE SEQUENCE</scope>
    <source>
        <strain evidence="3">TFB10827</strain>
    </source>
</reference>
<feature type="transmembrane region" description="Helical" evidence="2">
    <location>
        <begin position="91"/>
        <end position="115"/>
    </location>
</feature>
<evidence type="ECO:0000256" key="1">
    <source>
        <dbReference type="SAM" id="MobiDB-lite"/>
    </source>
</evidence>